<dbReference type="GO" id="GO:0005524">
    <property type="term" value="F:ATP binding"/>
    <property type="evidence" value="ECO:0007669"/>
    <property type="project" value="UniProtKB-KW"/>
</dbReference>
<comment type="caution">
    <text evidence="2">The sequence shown here is derived from an EMBL/GenBank/DDBJ whole genome shotgun (WGS) entry which is preliminary data.</text>
</comment>
<gene>
    <name evidence="2" type="ORF">H6A60_11840</name>
</gene>
<dbReference type="Proteomes" id="UP000715095">
    <property type="component" value="Unassembled WGS sequence"/>
</dbReference>
<keyword evidence="2" id="KW-0547">Nucleotide-binding</keyword>
<feature type="domain" description="TraG P-loop" evidence="1">
    <location>
        <begin position="34"/>
        <end position="257"/>
    </location>
</feature>
<evidence type="ECO:0000259" key="1">
    <source>
        <dbReference type="Pfam" id="PF19044"/>
    </source>
</evidence>
<proteinExistence type="predicted"/>
<dbReference type="PANTHER" id="PTHR38467">
    <property type="match status" value="1"/>
</dbReference>
<accession>A0ABS2DUX3</accession>
<dbReference type="InterPro" id="IPR027417">
    <property type="entry name" value="P-loop_NTPase"/>
</dbReference>
<dbReference type="InterPro" id="IPR043964">
    <property type="entry name" value="P-loop_TraG"/>
</dbReference>
<keyword evidence="3" id="KW-1185">Reference proteome</keyword>
<organism evidence="2 3">
    <name type="scientific">Sutterella massiliensis</name>
    <dbReference type="NCBI Taxonomy" id="1816689"/>
    <lineage>
        <taxon>Bacteria</taxon>
        <taxon>Pseudomonadati</taxon>
        <taxon>Pseudomonadota</taxon>
        <taxon>Betaproteobacteria</taxon>
        <taxon>Burkholderiales</taxon>
        <taxon>Sutterellaceae</taxon>
        <taxon>Sutterella</taxon>
    </lineage>
</organism>
<evidence type="ECO:0000313" key="3">
    <source>
        <dbReference type="Proteomes" id="UP000715095"/>
    </source>
</evidence>
<dbReference type="Pfam" id="PF19044">
    <property type="entry name" value="P-loop_TraG"/>
    <property type="match status" value="1"/>
</dbReference>
<protein>
    <submittedName>
        <fullName evidence="2">ATP-binding protein</fullName>
    </submittedName>
</protein>
<dbReference type="Gene3D" id="3.40.50.300">
    <property type="entry name" value="P-loop containing nucleotide triphosphate hydrolases"/>
    <property type="match status" value="1"/>
</dbReference>
<feature type="non-terminal residue" evidence="2">
    <location>
        <position position="259"/>
    </location>
</feature>
<feature type="non-terminal residue" evidence="2">
    <location>
        <position position="1"/>
    </location>
</feature>
<name>A0ABS2DUX3_9BURK</name>
<dbReference type="PANTHER" id="PTHR38467:SF1">
    <property type="entry name" value="CONJUGATIVE TRANSFER: ASSEMBLY"/>
    <property type="match status" value="1"/>
</dbReference>
<dbReference type="SUPFAM" id="SSF52540">
    <property type="entry name" value="P-loop containing nucleoside triphosphate hydrolases"/>
    <property type="match status" value="1"/>
</dbReference>
<dbReference type="CDD" id="cd01127">
    <property type="entry name" value="TrwB_TraG_TraD_VirD4"/>
    <property type="match status" value="1"/>
</dbReference>
<evidence type="ECO:0000313" key="2">
    <source>
        <dbReference type="EMBL" id="MBM6705156.1"/>
    </source>
</evidence>
<keyword evidence="2" id="KW-0067">ATP-binding</keyword>
<dbReference type="InterPro" id="IPR053155">
    <property type="entry name" value="F-pilin_assembly_TraC"/>
</dbReference>
<dbReference type="EMBL" id="JACJJC010000159">
    <property type="protein sequence ID" value="MBM6705156.1"/>
    <property type="molecule type" value="Genomic_DNA"/>
</dbReference>
<sequence length="259" mass="29396">DVYKRQKLIWDEKRQDMTVDDIRRACLANDDRRVQDIGAQLYAFSSDGAYGRFFVGRNNARFVNPFTVLELDELQGRKHLRQVVLLQLIFQIQREIYLGERGRKKLVVIDEAWDLLREGEVSVFMEHAYRKFRKYGASAIIATQSIDDLYDNAVGKAIAANSANMFLLGQKNETIELVKEKKQLVLSSAGFNLLRSVHTEAGVYSGIFLYSETGQGVGRLIVSDFQKLLYSTDPADVQAIKDKQAAGLSVEEAIYAVMR</sequence>
<reference evidence="2 3" key="1">
    <citation type="journal article" date="2021" name="Sci. Rep.">
        <title>The distribution of antibiotic resistance genes in chicken gut microbiota commensals.</title>
        <authorList>
            <person name="Juricova H."/>
            <person name="Matiasovicova J."/>
            <person name="Kubasova T."/>
            <person name="Cejkova D."/>
            <person name="Rychlik I."/>
        </authorList>
    </citation>
    <scope>NUCLEOTIDE SEQUENCE [LARGE SCALE GENOMIC DNA]</scope>
    <source>
        <strain evidence="2 3">An829</strain>
    </source>
</reference>